<dbReference type="EMBL" id="GBRH01187101">
    <property type="protein sequence ID" value="JAE10795.1"/>
    <property type="molecule type" value="Transcribed_RNA"/>
</dbReference>
<reference evidence="2" key="2">
    <citation type="journal article" date="2015" name="Data Brief">
        <title>Shoot transcriptome of the giant reed, Arundo donax.</title>
        <authorList>
            <person name="Barrero R.A."/>
            <person name="Guerrero F.D."/>
            <person name="Moolhuijzen P."/>
            <person name="Goolsby J.A."/>
            <person name="Tidwell J."/>
            <person name="Bellgard S.E."/>
            <person name="Bellgard M.I."/>
        </authorList>
    </citation>
    <scope>NUCLEOTIDE SEQUENCE</scope>
    <source>
        <tissue evidence="2">Shoot tissue taken approximately 20 cm above the soil surface</tissue>
    </source>
</reference>
<organism evidence="2">
    <name type="scientific">Arundo donax</name>
    <name type="common">Giant reed</name>
    <name type="synonym">Donax arundinaceus</name>
    <dbReference type="NCBI Taxonomy" id="35708"/>
    <lineage>
        <taxon>Eukaryota</taxon>
        <taxon>Viridiplantae</taxon>
        <taxon>Streptophyta</taxon>
        <taxon>Embryophyta</taxon>
        <taxon>Tracheophyta</taxon>
        <taxon>Spermatophyta</taxon>
        <taxon>Magnoliopsida</taxon>
        <taxon>Liliopsida</taxon>
        <taxon>Poales</taxon>
        <taxon>Poaceae</taxon>
        <taxon>PACMAD clade</taxon>
        <taxon>Arundinoideae</taxon>
        <taxon>Arundineae</taxon>
        <taxon>Arundo</taxon>
    </lineage>
</organism>
<evidence type="ECO:0000313" key="2">
    <source>
        <dbReference type="EMBL" id="JAE10795.1"/>
    </source>
</evidence>
<proteinExistence type="predicted"/>
<reference evidence="2" key="1">
    <citation type="submission" date="2014-09" db="EMBL/GenBank/DDBJ databases">
        <authorList>
            <person name="Magalhaes I.L.F."/>
            <person name="Oliveira U."/>
            <person name="Santos F.R."/>
            <person name="Vidigal T.H.D.A."/>
            <person name="Brescovit A.D."/>
            <person name="Santos A.J."/>
        </authorList>
    </citation>
    <scope>NUCLEOTIDE SEQUENCE</scope>
    <source>
        <tissue evidence="2">Shoot tissue taken approximately 20 cm above the soil surface</tissue>
    </source>
</reference>
<dbReference type="AlphaFoldDB" id="A0A0A9FCN7"/>
<feature type="region of interest" description="Disordered" evidence="1">
    <location>
        <begin position="1"/>
        <end position="35"/>
    </location>
</feature>
<name>A0A0A9FCN7_ARUDO</name>
<accession>A0A0A9FCN7</accession>
<protein>
    <submittedName>
        <fullName evidence="2">Uncharacterized protein</fullName>
    </submittedName>
</protein>
<evidence type="ECO:0000256" key="1">
    <source>
        <dbReference type="SAM" id="MobiDB-lite"/>
    </source>
</evidence>
<sequence length="67" mass="7292">MQCRTEPEAGVARRTLGWTAGEDGRRGVATPASWGSRPTLILHGGRLMAAWSRSAHQHAAARRGRAW</sequence>